<dbReference type="RefSeq" id="WP_130566621.1">
    <property type="nucleotide sequence ID" value="NZ_SHLY01000002.1"/>
</dbReference>
<keyword evidence="1" id="KW-1133">Transmembrane helix</keyword>
<name>A0ABY1WSJ6_9GAMM</name>
<evidence type="ECO:0000313" key="3">
    <source>
        <dbReference type="Proteomes" id="UP000292544"/>
    </source>
</evidence>
<gene>
    <name evidence="2" type="ORF">EXY25_09980</name>
</gene>
<dbReference type="Proteomes" id="UP000292544">
    <property type="component" value="Unassembled WGS sequence"/>
</dbReference>
<keyword evidence="1" id="KW-0812">Transmembrane</keyword>
<evidence type="ECO:0000313" key="2">
    <source>
        <dbReference type="EMBL" id="TAA47538.1"/>
    </source>
</evidence>
<accession>A0ABY1WSJ6</accession>
<proteinExistence type="predicted"/>
<dbReference type="EMBL" id="SHLY01000002">
    <property type="protein sequence ID" value="TAA47538.1"/>
    <property type="molecule type" value="Genomic_DNA"/>
</dbReference>
<keyword evidence="1" id="KW-0472">Membrane</keyword>
<reference evidence="3" key="1">
    <citation type="submission" date="2019-02" db="EMBL/GenBank/DDBJ databases">
        <title>Draft genome sequence of Muricauda sp. 176CP4-71.</title>
        <authorList>
            <person name="Park J.-S."/>
        </authorList>
    </citation>
    <scope>NUCLEOTIDE SEQUENCE [LARGE SCALE GENOMIC DNA]</scope>
    <source>
        <strain evidence="3">176GS2-150</strain>
    </source>
</reference>
<evidence type="ECO:0008006" key="4">
    <source>
        <dbReference type="Google" id="ProtNLM"/>
    </source>
</evidence>
<feature type="transmembrane region" description="Helical" evidence="1">
    <location>
        <begin position="20"/>
        <end position="36"/>
    </location>
</feature>
<sequence>MSDKNQHPSSPLTKKHYRRLGLLATLIMAGVIWLLLDLRPQISVNNGGAKPLSAVQFDLSHTHISFGEVAAFDSQTIYHLPLSDAAVVRFSLQFADGSSTLGRCGKLTDWALASRVSLDIDELGVVRCEVR</sequence>
<evidence type="ECO:0000256" key="1">
    <source>
        <dbReference type="SAM" id="Phobius"/>
    </source>
</evidence>
<comment type="caution">
    <text evidence="2">The sequence shown here is derived from an EMBL/GenBank/DDBJ whole genome shotgun (WGS) entry which is preliminary data.</text>
</comment>
<organism evidence="2 3">
    <name type="scientific">Corallincola spongiicola</name>
    <dbReference type="NCBI Taxonomy" id="2520508"/>
    <lineage>
        <taxon>Bacteria</taxon>
        <taxon>Pseudomonadati</taxon>
        <taxon>Pseudomonadota</taxon>
        <taxon>Gammaproteobacteria</taxon>
        <taxon>Alteromonadales</taxon>
        <taxon>Psychromonadaceae</taxon>
        <taxon>Corallincola</taxon>
    </lineage>
</organism>
<protein>
    <recommendedName>
        <fullName evidence="4">Transmembrane protein</fullName>
    </recommendedName>
</protein>
<keyword evidence="3" id="KW-1185">Reference proteome</keyword>